<accession>A0A816V332</accession>
<dbReference type="PANTHER" id="PTHR14009:SF9">
    <property type="entry name" value="LETM1-LIKE PROTEIN"/>
    <property type="match status" value="1"/>
</dbReference>
<reference evidence="3" key="1">
    <citation type="submission" date="2021-01" db="EMBL/GenBank/DDBJ databases">
        <authorList>
            <consortium name="Genoscope - CEA"/>
            <person name="William W."/>
        </authorList>
    </citation>
    <scope>NUCLEOTIDE SEQUENCE</scope>
</reference>
<feature type="compositionally biased region" description="Basic and acidic residues" evidence="1">
    <location>
        <begin position="819"/>
        <end position="832"/>
    </location>
</feature>
<dbReference type="InterPro" id="IPR044202">
    <property type="entry name" value="LETM1/MDM38-like"/>
</dbReference>
<gene>
    <name evidence="3" type="ORF">DARMORV10_A03P02620.1</name>
</gene>
<feature type="compositionally biased region" description="Polar residues" evidence="1">
    <location>
        <begin position="875"/>
        <end position="885"/>
    </location>
</feature>
<protein>
    <submittedName>
        <fullName evidence="3">(rape) hypothetical protein</fullName>
    </submittedName>
</protein>
<dbReference type="Proteomes" id="UP001295469">
    <property type="component" value="Chromosome A03"/>
</dbReference>
<feature type="compositionally biased region" description="Polar residues" evidence="1">
    <location>
        <begin position="790"/>
        <end position="802"/>
    </location>
</feature>
<feature type="region of interest" description="Disordered" evidence="1">
    <location>
        <begin position="859"/>
        <end position="889"/>
    </location>
</feature>
<keyword evidence="2" id="KW-0472">Membrane</keyword>
<dbReference type="AlphaFoldDB" id="A0A816V332"/>
<name>A0A816V332_BRANA</name>
<dbReference type="PANTHER" id="PTHR14009">
    <property type="entry name" value="LEUCINE ZIPPER-EF-HAND CONTAINING TRANSMEMBRANE PROTEIN"/>
    <property type="match status" value="1"/>
</dbReference>
<keyword evidence="2" id="KW-0812">Transmembrane</keyword>
<evidence type="ECO:0000256" key="2">
    <source>
        <dbReference type="SAM" id="Phobius"/>
    </source>
</evidence>
<dbReference type="GO" id="GO:0005743">
    <property type="term" value="C:mitochondrial inner membrane"/>
    <property type="evidence" value="ECO:0007669"/>
    <property type="project" value="InterPro"/>
</dbReference>
<feature type="transmembrane region" description="Helical" evidence="2">
    <location>
        <begin position="33"/>
        <end position="52"/>
    </location>
</feature>
<sequence>MRLSVLPYYSVESLSVWHFICNMRRMGALTGSMAIQGLITAVPFLTAYGLILESDFYHRCDRISGLPLPSAPRFPRFVVSEMKIHRLHEYQSNNEFETAFFSALNYSLVAAVIPCYPSLDAFRSSPHNMAVKLHRPGLISPTYSNPCLSRMSIGTFISCRRVVELDYTSNFSGNSSRRLFVTYDVLESRSYCFRRRSFGNKNIRGYKLRRRMRPFLLASSSDDGVAVNGTPQPRASDDVEEMRAKLSGSLQDEYNCDELIQSLHDAARSFELALKKKISSSKLPWFSAAWLGVDRNAWVKTFSYQASVYCLLQAANEVSSRGNNRDNDLNVFVQRSLSRLAAPLDSMMRDKLSSSHPEANEWFWSDQVPPAVTSFVSCFEGDQRFVAATSAYAKGKSSAASNETEVSLLMLVLNCIAAVTKLGPTKLSCPPFFSLIPDTTGRLMDKFVDFVPLPQAYHSMKSLGLRREFLVHFGPRAAACRVKSDCPTDEVVFWVDLIQNQLLRAIDREKIWSRLTTSESIEVLERDLAIFGFFIALGRSTQSFLAANGFDALENPMEDLVRHFIGGSLLQYPQLSAISSYQLYVEVVCEELEWLPFYPNKKDSQAAKQAHGHKNRPEGPPNYDALPQILNVCSYWLQSFIKYSKWPENPSNVKAAKFLSTGHKKLIQCKEELGISSLAVTEAGFVDMNALSTEESSSFDKALESVDEALVRLESLLQQLHASSSSSGKEQIKAACSDLEKIRKLKKEAEFLEASFRAKAASLQEGGGDSNSQVSSEEQKQNLKGKDTKNSISSVDQGTSRSRGFWGFFERPPRKKPAPKVDEYTERSRENVDSVDSESSEIYRFELLRNELIELEKRVQGSTDESVEEEGKTSGDPTPKSSSSMKGVELVQSSKKESVIEKTLDQIKETSTDVWQGTQLLAFDSAAAMELLRRSVIGDELTEKEKKALRRTITDLASVVPIGVLMLLPVTAVGHAAMLAAIQRYVPGLIPSTYGPERLNLLRQLEKVKQMKNETEPEEGIDEAES</sequence>
<feature type="compositionally biased region" description="Basic and acidic residues" evidence="1">
    <location>
        <begin position="777"/>
        <end position="789"/>
    </location>
</feature>
<evidence type="ECO:0000313" key="3">
    <source>
        <dbReference type="EMBL" id="CAF2118697.1"/>
    </source>
</evidence>
<evidence type="ECO:0000256" key="1">
    <source>
        <dbReference type="SAM" id="MobiDB-lite"/>
    </source>
</evidence>
<feature type="region of interest" description="Disordered" evidence="1">
    <location>
        <begin position="763"/>
        <end position="835"/>
    </location>
</feature>
<dbReference type="EMBL" id="HG994357">
    <property type="protein sequence ID" value="CAF2118697.1"/>
    <property type="molecule type" value="Genomic_DNA"/>
</dbReference>
<keyword evidence="2" id="KW-1133">Transmembrane helix</keyword>
<proteinExistence type="predicted"/>
<organism evidence="3">
    <name type="scientific">Brassica napus</name>
    <name type="common">Rape</name>
    <dbReference type="NCBI Taxonomy" id="3708"/>
    <lineage>
        <taxon>Eukaryota</taxon>
        <taxon>Viridiplantae</taxon>
        <taxon>Streptophyta</taxon>
        <taxon>Embryophyta</taxon>
        <taxon>Tracheophyta</taxon>
        <taxon>Spermatophyta</taxon>
        <taxon>Magnoliopsida</taxon>
        <taxon>eudicotyledons</taxon>
        <taxon>Gunneridae</taxon>
        <taxon>Pentapetalae</taxon>
        <taxon>rosids</taxon>
        <taxon>malvids</taxon>
        <taxon>Brassicales</taxon>
        <taxon>Brassicaceae</taxon>
        <taxon>Brassiceae</taxon>
        <taxon>Brassica</taxon>
    </lineage>
</organism>